<dbReference type="GO" id="GO:0000976">
    <property type="term" value="F:transcription cis-regulatory region binding"/>
    <property type="evidence" value="ECO:0007669"/>
    <property type="project" value="TreeGrafter"/>
</dbReference>
<evidence type="ECO:0000259" key="5">
    <source>
        <dbReference type="PROSITE" id="PS50932"/>
    </source>
</evidence>
<gene>
    <name evidence="6" type="ORF">B9T39_02950</name>
</gene>
<dbReference type="PROSITE" id="PS00356">
    <property type="entry name" value="HTH_LACI_1"/>
    <property type="match status" value="1"/>
</dbReference>
<organism evidence="6 7">
    <name type="scientific">Alloscardovia macacae</name>
    <dbReference type="NCBI Taxonomy" id="1160091"/>
    <lineage>
        <taxon>Bacteria</taxon>
        <taxon>Bacillati</taxon>
        <taxon>Actinomycetota</taxon>
        <taxon>Actinomycetes</taxon>
        <taxon>Bifidobacteriales</taxon>
        <taxon>Bifidobacteriaceae</taxon>
        <taxon>Alloscardovia</taxon>
    </lineage>
</organism>
<proteinExistence type="predicted"/>
<dbReference type="Pfam" id="PF00532">
    <property type="entry name" value="Peripla_BP_1"/>
    <property type="match status" value="1"/>
</dbReference>
<dbReference type="EMBL" id="NEKC01000005">
    <property type="protein sequence ID" value="OTA29576.1"/>
    <property type="molecule type" value="Genomic_DNA"/>
</dbReference>
<dbReference type="Gene3D" id="1.10.260.40">
    <property type="entry name" value="lambda repressor-like DNA-binding domains"/>
    <property type="match status" value="1"/>
</dbReference>
<sequence>MVGIRDVAKKAGVSTSTVSLVINNSGYVSQKMRDRVSAAMAELNYIPNDLAKNLYKGRTDTVGVIMPTIQHPFFASLVARIQHYLDVQGMRALLCSTADQHAAEMQYVDMLQRHTLDALIVGSHSQLSQEYWEGINRPVVAFDRYLCDSIPTVGADHVSGGRTVAQALIASGAQHVVNIGGPRSRFHDRDRGVALLNSREMSSRPDSSFPTVRYQLVMEDELLTAGIETEYVPVEDLSDMALFLRAAERALDDFEDVDAIVAPDLAAAAVVQEALARGIRIPDDLQVIAYDGTYVSAFAGIPVTSMTQDVDETARRLVVHAMQEIERYAQAEKSAEGASAALAAAREAASGEMTSSEHKRYVSVQENAQGVPYRFDAVKLSYVQRGTTR</sequence>
<dbReference type="Proteomes" id="UP000243540">
    <property type="component" value="Unassembled WGS sequence"/>
</dbReference>
<evidence type="ECO:0000256" key="4">
    <source>
        <dbReference type="ARBA" id="ARBA00023163"/>
    </source>
</evidence>
<comment type="caution">
    <text evidence="6">The sequence shown here is derived from an EMBL/GenBank/DDBJ whole genome shotgun (WGS) entry which is preliminary data.</text>
</comment>
<dbReference type="PROSITE" id="PS50932">
    <property type="entry name" value="HTH_LACI_2"/>
    <property type="match status" value="1"/>
</dbReference>
<dbReference type="SUPFAM" id="SSF47413">
    <property type="entry name" value="lambda repressor-like DNA-binding domains"/>
    <property type="match status" value="1"/>
</dbReference>
<dbReference type="STRING" id="1160091.B9T39_02950"/>
<keyword evidence="2" id="KW-0805">Transcription regulation</keyword>
<dbReference type="InterPro" id="IPR000843">
    <property type="entry name" value="HTH_LacI"/>
</dbReference>
<keyword evidence="4" id="KW-0804">Transcription</keyword>
<evidence type="ECO:0000256" key="3">
    <source>
        <dbReference type="ARBA" id="ARBA00023125"/>
    </source>
</evidence>
<dbReference type="CDD" id="cd01392">
    <property type="entry name" value="HTH_LacI"/>
    <property type="match status" value="1"/>
</dbReference>
<accession>A0A1Y2SZJ0</accession>
<dbReference type="Pfam" id="PF00356">
    <property type="entry name" value="LacI"/>
    <property type="match status" value="1"/>
</dbReference>
<dbReference type="AlphaFoldDB" id="A0A1Y2SZJ0"/>
<dbReference type="SUPFAM" id="SSF53822">
    <property type="entry name" value="Periplasmic binding protein-like I"/>
    <property type="match status" value="1"/>
</dbReference>
<evidence type="ECO:0000256" key="2">
    <source>
        <dbReference type="ARBA" id="ARBA00023015"/>
    </source>
</evidence>
<protein>
    <submittedName>
        <fullName evidence="6">LacI family transcriptional regulator</fullName>
    </submittedName>
</protein>
<dbReference type="OrthoDB" id="37081at2"/>
<dbReference type="Pfam" id="PF13377">
    <property type="entry name" value="Peripla_BP_3"/>
    <property type="match status" value="1"/>
</dbReference>
<evidence type="ECO:0000313" key="7">
    <source>
        <dbReference type="Proteomes" id="UP000243540"/>
    </source>
</evidence>
<dbReference type="InterPro" id="IPR001761">
    <property type="entry name" value="Peripla_BP/Lac1_sug-bd_dom"/>
</dbReference>
<dbReference type="InterPro" id="IPR046335">
    <property type="entry name" value="LacI/GalR-like_sensor"/>
</dbReference>
<name>A0A1Y2SZJ0_9BIFI</name>
<dbReference type="RefSeq" id="WP_086106335.1">
    <property type="nucleotide sequence ID" value="NZ_NEKB01000007.1"/>
</dbReference>
<dbReference type="PANTHER" id="PTHR30146">
    <property type="entry name" value="LACI-RELATED TRANSCRIPTIONAL REPRESSOR"/>
    <property type="match status" value="1"/>
</dbReference>
<dbReference type="GO" id="GO:0003700">
    <property type="term" value="F:DNA-binding transcription factor activity"/>
    <property type="evidence" value="ECO:0007669"/>
    <property type="project" value="TreeGrafter"/>
</dbReference>
<evidence type="ECO:0000313" key="6">
    <source>
        <dbReference type="EMBL" id="OTA29576.1"/>
    </source>
</evidence>
<dbReference type="Gene3D" id="3.40.50.2300">
    <property type="match status" value="2"/>
</dbReference>
<dbReference type="PANTHER" id="PTHR30146:SF95">
    <property type="entry name" value="RIBOSE OPERON REPRESSOR"/>
    <property type="match status" value="1"/>
</dbReference>
<feature type="domain" description="HTH lacI-type" evidence="5">
    <location>
        <begin position="2"/>
        <end position="56"/>
    </location>
</feature>
<evidence type="ECO:0000256" key="1">
    <source>
        <dbReference type="ARBA" id="ARBA00022491"/>
    </source>
</evidence>
<dbReference type="SMART" id="SM00354">
    <property type="entry name" value="HTH_LACI"/>
    <property type="match status" value="1"/>
</dbReference>
<dbReference type="InterPro" id="IPR010982">
    <property type="entry name" value="Lambda_DNA-bd_dom_sf"/>
</dbReference>
<dbReference type="InterPro" id="IPR028082">
    <property type="entry name" value="Peripla_BP_I"/>
</dbReference>
<keyword evidence="3" id="KW-0238">DNA-binding</keyword>
<reference evidence="6 7" key="1">
    <citation type="submission" date="2017-04" db="EMBL/GenBank/DDBJ databases">
        <title>Draft genome sequences of Alloscardovia macacae UMA81211 and UMA81212 isolated from the feces of a rhesus macaque (Macaca mulatta).</title>
        <authorList>
            <person name="Albert K."/>
            <person name="Sela D.A."/>
        </authorList>
    </citation>
    <scope>NUCLEOTIDE SEQUENCE [LARGE SCALE GENOMIC DNA]</scope>
    <source>
        <strain evidence="6 7">UMA81212</strain>
    </source>
</reference>
<keyword evidence="1" id="KW-0678">Repressor</keyword>